<feature type="region of interest" description="Disordered" evidence="2">
    <location>
        <begin position="205"/>
        <end position="249"/>
    </location>
</feature>
<name>A0A0K3CHM0_RHOTO</name>
<dbReference type="InterPro" id="IPR005552">
    <property type="entry name" value="Scramblase"/>
</dbReference>
<dbReference type="STRING" id="5286.A0A0K3CHM0"/>
<protein>
    <submittedName>
        <fullName evidence="3">BY PROTMAP: gi|342321586|gb|EGU13519.1| Scramblase family protein [Rhodotorula glutinis ATCC 204091]</fullName>
    </submittedName>
</protein>
<evidence type="ECO:0000313" key="3">
    <source>
        <dbReference type="EMBL" id="CTR08443.1"/>
    </source>
</evidence>
<evidence type="ECO:0000313" key="4">
    <source>
        <dbReference type="Proteomes" id="UP000199069"/>
    </source>
</evidence>
<dbReference type="PANTHER" id="PTHR23248:SF9">
    <property type="entry name" value="PHOSPHOLIPID SCRAMBLASE"/>
    <property type="match status" value="1"/>
</dbReference>
<feature type="region of interest" description="Disordered" evidence="2">
    <location>
        <begin position="32"/>
        <end position="70"/>
    </location>
</feature>
<proteinExistence type="inferred from homology"/>
<feature type="compositionally biased region" description="Basic residues" evidence="2">
    <location>
        <begin position="34"/>
        <end position="48"/>
    </location>
</feature>
<evidence type="ECO:0000256" key="1">
    <source>
        <dbReference type="ARBA" id="ARBA00005350"/>
    </source>
</evidence>
<dbReference type="EMBL" id="CWKI01000008">
    <property type="protein sequence ID" value="CTR08443.1"/>
    <property type="molecule type" value="Genomic_DNA"/>
</dbReference>
<feature type="compositionally biased region" description="Basic and acidic residues" evidence="2">
    <location>
        <begin position="474"/>
        <end position="483"/>
    </location>
</feature>
<keyword evidence="4" id="KW-1185">Reference proteome</keyword>
<feature type="compositionally biased region" description="Low complexity" evidence="2">
    <location>
        <begin position="342"/>
        <end position="364"/>
    </location>
</feature>
<dbReference type="AlphaFoldDB" id="A0A0K3CHM0"/>
<feature type="region of interest" description="Disordered" evidence="2">
    <location>
        <begin position="509"/>
        <end position="545"/>
    </location>
</feature>
<gene>
    <name evidence="3" type="primary">FGENESH: predicted gene_8.159</name>
    <name evidence="3" type="ORF">BN2166_0043040</name>
</gene>
<feature type="compositionally biased region" description="Gly residues" evidence="2">
    <location>
        <begin position="486"/>
        <end position="495"/>
    </location>
</feature>
<dbReference type="PANTHER" id="PTHR23248">
    <property type="entry name" value="PHOSPHOLIPID SCRAMBLASE-RELATED"/>
    <property type="match status" value="1"/>
</dbReference>
<dbReference type="GO" id="GO:0005886">
    <property type="term" value="C:plasma membrane"/>
    <property type="evidence" value="ECO:0007669"/>
    <property type="project" value="TreeGrafter"/>
</dbReference>
<dbReference type="GO" id="GO:0017128">
    <property type="term" value="F:phospholipid scramblase activity"/>
    <property type="evidence" value="ECO:0007669"/>
    <property type="project" value="InterPro"/>
</dbReference>
<dbReference type="OMA" id="MIGFEQA"/>
<feature type="region of interest" description="Disordered" evidence="2">
    <location>
        <begin position="474"/>
        <end position="496"/>
    </location>
</feature>
<sequence>MLRTRAIALLRPAVAQRALAAPSTLAVRAASRFARSRRTPSVPHHRSARPPSQLPPTASHASETTYEGAQTTAPVPLEAAASSVAQVPVHVPHDSEGVLDRATGSWAEHTRTLLSQPAIVVVRQIELLNVFVGFEQANKYQLLSPEGKLLGYLLEEETSIAGTMSRQLLRNHRPFKAVVISPDGQVLLRIHRPFAWINSRIYVSTPTSGSSNAQDAKEEMQRLEAPGASSSSASTALTTRQPEQEYQDDGEIIGETQQEWHIYRRRYNHFIKRGDEMVQFAKTDAGFLAWDFSVRDEEGKVVGSINRNFAGFARELFTDTGHYVIRFEGVIDELNPRLEATSPSGMLPSPGSSAPSTALTPSSADRSTSSAETPPSLPLDHRAVLLATAVTADIDYFSRQRGGLMGGGGMFMPIPIPMGGMGGGAAGEAGEVAAGAEGASGAAVPQAGRIPGADGEGPLPSTEFEEDEFAVRNRPEGVPRGEDGVVPGGGAGQGWGQEEEVMRDPWANETPQEEGTWTWGDLWGDDNGGGGGGGGGGDWGGDGDW</sequence>
<evidence type="ECO:0000256" key="2">
    <source>
        <dbReference type="SAM" id="MobiDB-lite"/>
    </source>
</evidence>
<reference evidence="3 4" key="1">
    <citation type="submission" date="2015-07" db="EMBL/GenBank/DDBJ databases">
        <authorList>
            <person name="Cajimat M.N.B."/>
            <person name="Milazzo M.L."/>
            <person name="Fulhorst C.F."/>
        </authorList>
    </citation>
    <scope>NUCLEOTIDE SEQUENCE [LARGE SCALE GENOMIC DNA]</scope>
    <source>
        <strain evidence="3">Single colony</strain>
    </source>
</reference>
<comment type="similarity">
    <text evidence="1">Belongs to the phospholipid scramblase family.</text>
</comment>
<feature type="compositionally biased region" description="Polar residues" evidence="2">
    <location>
        <begin position="205"/>
        <end position="214"/>
    </location>
</feature>
<organism evidence="3 4">
    <name type="scientific">Rhodotorula toruloides</name>
    <name type="common">Yeast</name>
    <name type="synonym">Rhodosporidium toruloides</name>
    <dbReference type="NCBI Taxonomy" id="5286"/>
    <lineage>
        <taxon>Eukaryota</taxon>
        <taxon>Fungi</taxon>
        <taxon>Dikarya</taxon>
        <taxon>Basidiomycota</taxon>
        <taxon>Pucciniomycotina</taxon>
        <taxon>Microbotryomycetes</taxon>
        <taxon>Sporidiobolales</taxon>
        <taxon>Sporidiobolaceae</taxon>
        <taxon>Rhodotorula</taxon>
    </lineage>
</organism>
<dbReference type="Proteomes" id="UP000199069">
    <property type="component" value="Unassembled WGS sequence"/>
</dbReference>
<accession>A0A0K3CHM0</accession>
<feature type="compositionally biased region" description="Low complexity" evidence="2">
    <location>
        <begin position="228"/>
        <end position="239"/>
    </location>
</feature>
<feature type="compositionally biased region" description="Polar residues" evidence="2">
    <location>
        <begin position="55"/>
        <end position="70"/>
    </location>
</feature>
<dbReference type="Pfam" id="PF03803">
    <property type="entry name" value="Scramblase"/>
    <property type="match status" value="2"/>
</dbReference>
<feature type="compositionally biased region" description="Gly residues" evidence="2">
    <location>
        <begin position="526"/>
        <end position="545"/>
    </location>
</feature>
<feature type="region of interest" description="Disordered" evidence="2">
    <location>
        <begin position="339"/>
        <end position="377"/>
    </location>
</feature>